<evidence type="ECO:0000313" key="2">
    <source>
        <dbReference type="Proteomes" id="UP000824175"/>
    </source>
</evidence>
<reference evidence="1" key="1">
    <citation type="submission" date="2020-10" db="EMBL/GenBank/DDBJ databases">
        <authorList>
            <person name="Gilroy R."/>
        </authorList>
    </citation>
    <scope>NUCLEOTIDE SEQUENCE</scope>
    <source>
        <strain evidence="1">CHK195-11698</strain>
    </source>
</reference>
<name>A0A9D1L189_9FIRM</name>
<proteinExistence type="predicted"/>
<gene>
    <name evidence="1" type="ORF">IAD15_10850</name>
</gene>
<accession>A0A9D1L189</accession>
<reference evidence="1" key="2">
    <citation type="journal article" date="2021" name="PeerJ">
        <title>Extensive microbial diversity within the chicken gut microbiome revealed by metagenomics and culture.</title>
        <authorList>
            <person name="Gilroy R."/>
            <person name="Ravi A."/>
            <person name="Getino M."/>
            <person name="Pursley I."/>
            <person name="Horton D.L."/>
            <person name="Alikhan N.F."/>
            <person name="Baker D."/>
            <person name="Gharbi K."/>
            <person name="Hall N."/>
            <person name="Watson M."/>
            <person name="Adriaenssens E.M."/>
            <person name="Foster-Nyarko E."/>
            <person name="Jarju S."/>
            <person name="Secka A."/>
            <person name="Antonio M."/>
            <person name="Oren A."/>
            <person name="Chaudhuri R.R."/>
            <person name="La Ragione R."/>
            <person name="Hildebrand F."/>
            <person name="Pallen M.J."/>
        </authorList>
    </citation>
    <scope>NUCLEOTIDE SEQUENCE</scope>
    <source>
        <strain evidence="1">CHK195-11698</strain>
    </source>
</reference>
<comment type="caution">
    <text evidence="1">The sequence shown here is derived from an EMBL/GenBank/DDBJ whole genome shotgun (WGS) entry which is preliminary data.</text>
</comment>
<dbReference type="AlphaFoldDB" id="A0A9D1L189"/>
<dbReference type="Proteomes" id="UP000824175">
    <property type="component" value="Unassembled WGS sequence"/>
</dbReference>
<evidence type="ECO:0000313" key="1">
    <source>
        <dbReference type="EMBL" id="HIU14545.1"/>
    </source>
</evidence>
<sequence>MKKKSFSEMYDYDICELKNMLYEVARHYQDEALCLALLYSVSLDEIQTKIRAKERFRREIFYYGKHCIDQAEHLGQTEKILVWMNLVLGRRYRLYETYKNELYKTIMANVTDYLTTDEYCVIRHLLKFNRFTRRHFLNQIRAMLDGIEDVQDVFDLEIYLLECDYQKAWDYIEKGIHASFVRDYHFELAENNPRLYRAAFQIQQTGWLDRFKERKEQFICMKKQLKY</sequence>
<organism evidence="1 2">
    <name type="scientific">Candidatus Fimiplasma intestinipullorum</name>
    <dbReference type="NCBI Taxonomy" id="2840825"/>
    <lineage>
        <taxon>Bacteria</taxon>
        <taxon>Bacillati</taxon>
        <taxon>Bacillota</taxon>
        <taxon>Clostridia</taxon>
        <taxon>Eubacteriales</taxon>
        <taxon>Candidatus Fimiplasma</taxon>
    </lineage>
</organism>
<dbReference type="EMBL" id="DVMJ01000096">
    <property type="protein sequence ID" value="HIU14545.1"/>
    <property type="molecule type" value="Genomic_DNA"/>
</dbReference>
<protein>
    <submittedName>
        <fullName evidence="1">Uncharacterized protein</fullName>
    </submittedName>
</protein>